<organism evidence="2">
    <name type="scientific">Anguilla anguilla</name>
    <name type="common">European freshwater eel</name>
    <name type="synonym">Muraena anguilla</name>
    <dbReference type="NCBI Taxonomy" id="7936"/>
    <lineage>
        <taxon>Eukaryota</taxon>
        <taxon>Metazoa</taxon>
        <taxon>Chordata</taxon>
        <taxon>Craniata</taxon>
        <taxon>Vertebrata</taxon>
        <taxon>Euteleostomi</taxon>
        <taxon>Actinopterygii</taxon>
        <taxon>Neopterygii</taxon>
        <taxon>Teleostei</taxon>
        <taxon>Anguilliformes</taxon>
        <taxon>Anguillidae</taxon>
        <taxon>Anguilla</taxon>
    </lineage>
</organism>
<name>A0A0E9XQI5_ANGAN</name>
<reference evidence="2" key="2">
    <citation type="journal article" date="2015" name="Fish Shellfish Immunol.">
        <title>Early steps in the European eel (Anguilla anguilla)-Vibrio vulnificus interaction in the gills: Role of the RtxA13 toxin.</title>
        <authorList>
            <person name="Callol A."/>
            <person name="Pajuelo D."/>
            <person name="Ebbesson L."/>
            <person name="Teles M."/>
            <person name="MacKenzie S."/>
            <person name="Amaro C."/>
        </authorList>
    </citation>
    <scope>NUCLEOTIDE SEQUENCE</scope>
</reference>
<feature type="region of interest" description="Disordered" evidence="1">
    <location>
        <begin position="1"/>
        <end position="27"/>
    </location>
</feature>
<dbReference type="AlphaFoldDB" id="A0A0E9XQI5"/>
<sequence length="121" mass="13454">MPPWTRPWRTSTASEPPGAGDCPSAPSLPRLFTTHSHPISPTLSCLLGECVWVGRGKGIVFLLGEGSIENSPYLDRHSVPVSSQSDYIHLHPWSSQLLVYTHPTMNQINRFFSRHPTFEGC</sequence>
<evidence type="ECO:0000313" key="2">
    <source>
        <dbReference type="EMBL" id="JAI04702.1"/>
    </source>
</evidence>
<evidence type="ECO:0000256" key="1">
    <source>
        <dbReference type="SAM" id="MobiDB-lite"/>
    </source>
</evidence>
<proteinExistence type="predicted"/>
<dbReference type="EMBL" id="GBXM01003876">
    <property type="protein sequence ID" value="JAI04702.1"/>
    <property type="molecule type" value="Transcribed_RNA"/>
</dbReference>
<reference evidence="2" key="1">
    <citation type="submission" date="2014-11" db="EMBL/GenBank/DDBJ databases">
        <authorList>
            <person name="Amaro Gonzalez C."/>
        </authorList>
    </citation>
    <scope>NUCLEOTIDE SEQUENCE</scope>
</reference>
<protein>
    <submittedName>
        <fullName evidence="2">Uncharacterized protein</fullName>
    </submittedName>
</protein>
<accession>A0A0E9XQI5</accession>